<evidence type="ECO:0000256" key="3">
    <source>
        <dbReference type="ARBA" id="ARBA00012762"/>
    </source>
</evidence>
<evidence type="ECO:0000256" key="1">
    <source>
        <dbReference type="ARBA" id="ARBA00001947"/>
    </source>
</evidence>
<dbReference type="Pfam" id="PF00925">
    <property type="entry name" value="GTP_cyclohydro2"/>
    <property type="match status" value="1"/>
</dbReference>
<dbReference type="GO" id="GO:0005829">
    <property type="term" value="C:cytosol"/>
    <property type="evidence" value="ECO:0007669"/>
    <property type="project" value="TreeGrafter"/>
</dbReference>
<dbReference type="Gene3D" id="3.40.50.10990">
    <property type="entry name" value="GTP cyclohydrolase II"/>
    <property type="match status" value="1"/>
</dbReference>
<organism evidence="12">
    <name type="scientific">bioreactor metagenome</name>
    <dbReference type="NCBI Taxonomy" id="1076179"/>
    <lineage>
        <taxon>unclassified sequences</taxon>
        <taxon>metagenomes</taxon>
        <taxon>ecological metagenomes</taxon>
    </lineage>
</organism>
<dbReference type="GO" id="GO:0046872">
    <property type="term" value="F:metal ion binding"/>
    <property type="evidence" value="ECO:0007669"/>
    <property type="project" value="UniProtKB-KW"/>
</dbReference>
<comment type="cofactor">
    <cofactor evidence="1">
        <name>Zn(2+)</name>
        <dbReference type="ChEBI" id="CHEBI:29105"/>
    </cofactor>
</comment>
<dbReference type="EMBL" id="VSSQ01000010">
    <property type="protein sequence ID" value="MPL59750.1"/>
    <property type="molecule type" value="Genomic_DNA"/>
</dbReference>
<accession>A0A644SYI1</accession>
<dbReference type="FunFam" id="3.40.50.10990:FF:000002">
    <property type="entry name" value="GTP cyclohydrolase-2"/>
    <property type="match status" value="1"/>
</dbReference>
<evidence type="ECO:0000256" key="10">
    <source>
        <dbReference type="ARBA" id="ARBA00049295"/>
    </source>
</evidence>
<gene>
    <name evidence="12" type="primary">ribA_3</name>
    <name evidence="12" type="ORF">SDC9_05305</name>
</gene>
<comment type="catalytic activity">
    <reaction evidence="10">
        <text>GTP + 4 H2O = 2,5-diamino-6-hydroxy-4-(5-phosphoribosylamino)-pyrimidine + formate + 2 phosphate + 3 H(+)</text>
        <dbReference type="Rhea" id="RHEA:23704"/>
        <dbReference type="ChEBI" id="CHEBI:15377"/>
        <dbReference type="ChEBI" id="CHEBI:15378"/>
        <dbReference type="ChEBI" id="CHEBI:15740"/>
        <dbReference type="ChEBI" id="CHEBI:37565"/>
        <dbReference type="ChEBI" id="CHEBI:43474"/>
        <dbReference type="ChEBI" id="CHEBI:58614"/>
        <dbReference type="EC" id="3.5.4.25"/>
    </reaction>
</comment>
<evidence type="ECO:0000256" key="5">
    <source>
        <dbReference type="ARBA" id="ARBA00022723"/>
    </source>
</evidence>
<dbReference type="AlphaFoldDB" id="A0A644SYI1"/>
<comment type="pathway">
    <text evidence="2">Cofactor biosynthesis; riboflavin biosynthesis; 5-amino-6-(D-ribitylamino)uracil from GTP: step 1/4.</text>
</comment>
<dbReference type="HAMAP" id="MF_00179">
    <property type="entry name" value="RibA"/>
    <property type="match status" value="1"/>
</dbReference>
<dbReference type="GO" id="GO:0009231">
    <property type="term" value="P:riboflavin biosynthetic process"/>
    <property type="evidence" value="ECO:0007669"/>
    <property type="project" value="UniProtKB-KW"/>
</dbReference>
<keyword evidence="7 12" id="KW-0378">Hydrolase</keyword>
<protein>
    <recommendedName>
        <fullName evidence="3">GTP cyclohydrolase II</fullName>
        <ecNumber evidence="3">3.5.4.25</ecNumber>
    </recommendedName>
</protein>
<keyword evidence="5" id="KW-0479">Metal-binding</keyword>
<keyword evidence="8" id="KW-0862">Zinc</keyword>
<evidence type="ECO:0000256" key="9">
    <source>
        <dbReference type="ARBA" id="ARBA00023134"/>
    </source>
</evidence>
<evidence type="ECO:0000256" key="8">
    <source>
        <dbReference type="ARBA" id="ARBA00022833"/>
    </source>
</evidence>
<dbReference type="SUPFAM" id="SSF142695">
    <property type="entry name" value="RibA-like"/>
    <property type="match status" value="1"/>
</dbReference>
<dbReference type="NCBIfam" id="TIGR00505">
    <property type="entry name" value="ribA"/>
    <property type="match status" value="1"/>
</dbReference>
<reference evidence="12" key="1">
    <citation type="submission" date="2019-08" db="EMBL/GenBank/DDBJ databases">
        <authorList>
            <person name="Kucharzyk K."/>
            <person name="Murdoch R.W."/>
            <person name="Higgins S."/>
            <person name="Loffler F."/>
        </authorList>
    </citation>
    <scope>NUCLEOTIDE SEQUENCE</scope>
</reference>
<feature type="domain" description="GTP cyclohydrolase II" evidence="11">
    <location>
        <begin position="40"/>
        <end position="202"/>
    </location>
</feature>
<comment type="caution">
    <text evidence="12">The sequence shown here is derived from an EMBL/GenBank/DDBJ whole genome shotgun (WGS) entry which is preliminary data.</text>
</comment>
<dbReference type="CDD" id="cd00641">
    <property type="entry name" value="GTP_cyclohydro2"/>
    <property type="match status" value="1"/>
</dbReference>
<dbReference type="GO" id="GO:0003935">
    <property type="term" value="F:GTP cyclohydrolase II activity"/>
    <property type="evidence" value="ECO:0007669"/>
    <property type="project" value="UniProtKB-EC"/>
</dbReference>
<dbReference type="InterPro" id="IPR032677">
    <property type="entry name" value="GTP_cyclohydro_II"/>
</dbReference>
<evidence type="ECO:0000313" key="12">
    <source>
        <dbReference type="EMBL" id="MPL59750.1"/>
    </source>
</evidence>
<dbReference type="EC" id="3.5.4.25" evidence="3"/>
<dbReference type="InterPro" id="IPR036144">
    <property type="entry name" value="RibA-like_sf"/>
</dbReference>
<dbReference type="PANTHER" id="PTHR21327">
    <property type="entry name" value="GTP CYCLOHYDROLASE II-RELATED"/>
    <property type="match status" value="1"/>
</dbReference>
<evidence type="ECO:0000256" key="2">
    <source>
        <dbReference type="ARBA" id="ARBA00004853"/>
    </source>
</evidence>
<keyword evidence="6" id="KW-0547">Nucleotide-binding</keyword>
<dbReference type="GO" id="GO:0005525">
    <property type="term" value="F:GTP binding"/>
    <property type="evidence" value="ECO:0007669"/>
    <property type="project" value="UniProtKB-KW"/>
</dbReference>
<evidence type="ECO:0000256" key="6">
    <source>
        <dbReference type="ARBA" id="ARBA00022741"/>
    </source>
</evidence>
<sequence>MIIPSIEEIIGQDIQALRECPQAENCAACQEELCVMIASVADFPTEYGRFSIIGFVNNRDGKDHVIVLKGEVGDGENLLLRIHSACLTGDAFGSQRCDCGPQLHHALRRIEAEGRGAVLYHQAEGRGIGLVNKLRAYALQDKGYDTYDANLALGFKADERDYAVPAAMLKKIGVKSVRLMTNNPEKVEELERRGIRVAERVQHELPPQENDRAYLLTKKERFGHFLKLDHRGEK</sequence>
<evidence type="ECO:0000256" key="4">
    <source>
        <dbReference type="ARBA" id="ARBA00022619"/>
    </source>
</evidence>
<keyword evidence="4" id="KW-0686">Riboflavin biosynthesis</keyword>
<dbReference type="InterPro" id="IPR000926">
    <property type="entry name" value="RibA"/>
</dbReference>
<dbReference type="PANTHER" id="PTHR21327:SF18">
    <property type="entry name" value="3,4-DIHYDROXY-2-BUTANONE 4-PHOSPHATE SYNTHASE"/>
    <property type="match status" value="1"/>
</dbReference>
<proteinExistence type="inferred from homology"/>
<dbReference type="NCBIfam" id="NF001591">
    <property type="entry name" value="PRK00393.1"/>
    <property type="match status" value="1"/>
</dbReference>
<keyword evidence="9" id="KW-0342">GTP-binding</keyword>
<name>A0A644SYI1_9ZZZZ</name>
<evidence type="ECO:0000259" key="11">
    <source>
        <dbReference type="Pfam" id="PF00925"/>
    </source>
</evidence>
<evidence type="ECO:0000256" key="7">
    <source>
        <dbReference type="ARBA" id="ARBA00022801"/>
    </source>
</evidence>